<dbReference type="EMBL" id="JAGTXO010000039">
    <property type="protein sequence ID" value="KAG8459556.1"/>
    <property type="molecule type" value="Genomic_DNA"/>
</dbReference>
<gene>
    <name evidence="15" type="ORF">KFE25_000912</name>
</gene>
<dbReference type="Proteomes" id="UP000751190">
    <property type="component" value="Unassembled WGS sequence"/>
</dbReference>
<dbReference type="Gene3D" id="1.10.510.10">
    <property type="entry name" value="Transferase(Phosphotransferase) domain 1"/>
    <property type="match status" value="1"/>
</dbReference>
<organism evidence="15 16">
    <name type="scientific">Diacronema lutheri</name>
    <name type="common">Unicellular marine alga</name>
    <name type="synonym">Monochrysis lutheri</name>
    <dbReference type="NCBI Taxonomy" id="2081491"/>
    <lineage>
        <taxon>Eukaryota</taxon>
        <taxon>Haptista</taxon>
        <taxon>Haptophyta</taxon>
        <taxon>Pavlovophyceae</taxon>
        <taxon>Pavlovales</taxon>
        <taxon>Pavlovaceae</taxon>
        <taxon>Diacronema</taxon>
    </lineage>
</organism>
<dbReference type="Pfam" id="PF00069">
    <property type="entry name" value="Pkinase"/>
    <property type="match status" value="1"/>
</dbReference>
<reference evidence="15" key="1">
    <citation type="submission" date="2021-05" db="EMBL/GenBank/DDBJ databases">
        <title>The genome of the haptophyte Pavlova lutheri (Diacronema luteri, Pavlovales) - a model for lipid biosynthesis in eukaryotic algae.</title>
        <authorList>
            <person name="Hulatt C.J."/>
            <person name="Posewitz M.C."/>
        </authorList>
    </citation>
    <scope>NUCLEOTIDE SEQUENCE</scope>
    <source>
        <strain evidence="15">NIVA-4/92</strain>
    </source>
</reference>
<feature type="region of interest" description="Disordered" evidence="13">
    <location>
        <begin position="1"/>
        <end position="40"/>
    </location>
</feature>
<sequence length="389" mass="42169">MPADTPPRRARKPPPPGLDLTNQSPGPLPVSDTGSLRDGNVSLNMQGLRISSDDSSASGVGQDDKQYIVMQREDMDVLRPLGEGTSGVVQLVRHKPTDQLMALKIIPLGIAERERKQILQELRVLHRALVHGERADASVDSDAGGVASCGGEGGTREQQRVPSIISFFGAFYADGAIHIALEYMECGSLHDALRRRGAIDERVLKGIATQVLRGLHALQQLKIVHRDVKPANVLLNSVGDVKLADLGMCGELANSFSRLRSWVGTAAYMSPERISGADYSFNSDVWSLGISLWECATGRYPFGSADLTFWELLHDIVEGDALGDPLPNTPSLSVFLVQALRRDPSERPDASALLHHEWVRDRTPPPGTLQAWVKEVVGAAPSAGIDLFE</sequence>
<evidence type="ECO:0000256" key="3">
    <source>
        <dbReference type="ARBA" id="ARBA00022741"/>
    </source>
</evidence>
<proteinExistence type="inferred from homology"/>
<evidence type="ECO:0000256" key="2">
    <source>
        <dbReference type="ARBA" id="ARBA00022679"/>
    </source>
</evidence>
<evidence type="ECO:0000256" key="1">
    <source>
        <dbReference type="ARBA" id="ARBA00022527"/>
    </source>
</evidence>
<feature type="domain" description="Protein kinase" evidence="14">
    <location>
        <begin position="75"/>
        <end position="359"/>
    </location>
</feature>
<evidence type="ECO:0000256" key="7">
    <source>
        <dbReference type="ARBA" id="ARBA00038999"/>
    </source>
</evidence>
<evidence type="ECO:0000256" key="10">
    <source>
        <dbReference type="ARBA" id="ARBA00051693"/>
    </source>
</evidence>
<comment type="caution">
    <text evidence="15">The sequence shown here is derived from an EMBL/GenBank/DDBJ whole genome shotgun (WGS) entry which is preliminary data.</text>
</comment>
<dbReference type="InterPro" id="IPR008271">
    <property type="entry name" value="Ser/Thr_kinase_AS"/>
</dbReference>
<dbReference type="PANTHER" id="PTHR48013:SF9">
    <property type="entry name" value="DUAL SPECIFICITY MITOGEN-ACTIVATED PROTEIN KINASE KINASE 5"/>
    <property type="match status" value="1"/>
</dbReference>
<protein>
    <recommendedName>
        <fullName evidence="7">mitogen-activated protein kinase kinase</fullName>
        <ecNumber evidence="7">2.7.12.2</ecNumber>
    </recommendedName>
</protein>
<dbReference type="AlphaFoldDB" id="A0A8J5X6P7"/>
<dbReference type="PROSITE" id="PS00108">
    <property type="entry name" value="PROTEIN_KINASE_ST"/>
    <property type="match status" value="1"/>
</dbReference>
<dbReference type="InterPro" id="IPR011009">
    <property type="entry name" value="Kinase-like_dom_sf"/>
</dbReference>
<feature type="binding site" evidence="11">
    <location>
        <position position="104"/>
    </location>
    <ligand>
        <name>ATP</name>
        <dbReference type="ChEBI" id="CHEBI:30616"/>
    </ligand>
</feature>
<dbReference type="PANTHER" id="PTHR48013">
    <property type="entry name" value="DUAL SPECIFICITY MITOGEN-ACTIVATED PROTEIN KINASE KINASE 5-RELATED"/>
    <property type="match status" value="1"/>
</dbReference>
<keyword evidence="1 12" id="KW-0723">Serine/threonine-protein kinase</keyword>
<evidence type="ECO:0000256" key="6">
    <source>
        <dbReference type="ARBA" id="ARBA00038035"/>
    </source>
</evidence>
<comment type="catalytic activity">
    <reaction evidence="10">
        <text>L-tyrosyl-[protein] + ATP = O-phospho-L-tyrosyl-[protein] + ADP + H(+)</text>
        <dbReference type="Rhea" id="RHEA:10596"/>
        <dbReference type="Rhea" id="RHEA-COMP:10136"/>
        <dbReference type="Rhea" id="RHEA-COMP:20101"/>
        <dbReference type="ChEBI" id="CHEBI:15378"/>
        <dbReference type="ChEBI" id="CHEBI:30616"/>
        <dbReference type="ChEBI" id="CHEBI:46858"/>
        <dbReference type="ChEBI" id="CHEBI:61978"/>
        <dbReference type="ChEBI" id="CHEBI:456216"/>
        <dbReference type="EC" id="2.7.12.2"/>
    </reaction>
</comment>
<keyword evidence="3 11" id="KW-0547">Nucleotide-binding</keyword>
<dbReference type="InterPro" id="IPR017441">
    <property type="entry name" value="Protein_kinase_ATP_BS"/>
</dbReference>
<name>A0A8J5X6P7_DIALT</name>
<keyword evidence="16" id="KW-1185">Reference proteome</keyword>
<evidence type="ECO:0000256" key="13">
    <source>
        <dbReference type="SAM" id="MobiDB-lite"/>
    </source>
</evidence>
<keyword evidence="4" id="KW-0418">Kinase</keyword>
<keyword evidence="2" id="KW-0808">Transferase</keyword>
<dbReference type="SMART" id="SM00220">
    <property type="entry name" value="S_TKc"/>
    <property type="match status" value="1"/>
</dbReference>
<dbReference type="OMA" id="VCKGLIY"/>
<dbReference type="PRINTS" id="PR00109">
    <property type="entry name" value="TYRKINASE"/>
</dbReference>
<evidence type="ECO:0000256" key="9">
    <source>
        <dbReference type="ARBA" id="ARBA00049299"/>
    </source>
</evidence>
<dbReference type="PROSITE" id="PS00107">
    <property type="entry name" value="PROTEIN_KINASE_ATP"/>
    <property type="match status" value="1"/>
</dbReference>
<dbReference type="GO" id="GO:0005524">
    <property type="term" value="F:ATP binding"/>
    <property type="evidence" value="ECO:0007669"/>
    <property type="project" value="UniProtKB-UniRule"/>
</dbReference>
<evidence type="ECO:0000256" key="5">
    <source>
        <dbReference type="ARBA" id="ARBA00022840"/>
    </source>
</evidence>
<dbReference type="PROSITE" id="PS50011">
    <property type="entry name" value="PROTEIN_KINASE_DOM"/>
    <property type="match status" value="1"/>
</dbReference>
<evidence type="ECO:0000313" key="15">
    <source>
        <dbReference type="EMBL" id="KAG8459556.1"/>
    </source>
</evidence>
<dbReference type="OrthoDB" id="10252354at2759"/>
<dbReference type="SUPFAM" id="SSF56112">
    <property type="entry name" value="Protein kinase-like (PK-like)"/>
    <property type="match status" value="1"/>
</dbReference>
<evidence type="ECO:0000256" key="8">
    <source>
        <dbReference type="ARBA" id="ARBA00049014"/>
    </source>
</evidence>
<comment type="similarity">
    <text evidence="6">Belongs to the protein kinase superfamily. STE Ser/Thr protein kinase family. MAP kinase kinase subfamily.</text>
</comment>
<evidence type="ECO:0000313" key="16">
    <source>
        <dbReference type="Proteomes" id="UP000751190"/>
    </source>
</evidence>
<comment type="catalytic activity">
    <reaction evidence="9">
        <text>L-threonyl-[protein] + ATP = O-phospho-L-threonyl-[protein] + ADP + H(+)</text>
        <dbReference type="Rhea" id="RHEA:46608"/>
        <dbReference type="Rhea" id="RHEA-COMP:11060"/>
        <dbReference type="Rhea" id="RHEA-COMP:11605"/>
        <dbReference type="ChEBI" id="CHEBI:15378"/>
        <dbReference type="ChEBI" id="CHEBI:30013"/>
        <dbReference type="ChEBI" id="CHEBI:30616"/>
        <dbReference type="ChEBI" id="CHEBI:61977"/>
        <dbReference type="ChEBI" id="CHEBI:456216"/>
        <dbReference type="EC" id="2.7.12.2"/>
    </reaction>
</comment>
<comment type="catalytic activity">
    <reaction evidence="8">
        <text>L-seryl-[protein] + ATP = O-phospho-L-seryl-[protein] + ADP + H(+)</text>
        <dbReference type="Rhea" id="RHEA:17989"/>
        <dbReference type="Rhea" id="RHEA-COMP:9863"/>
        <dbReference type="Rhea" id="RHEA-COMP:11604"/>
        <dbReference type="ChEBI" id="CHEBI:15378"/>
        <dbReference type="ChEBI" id="CHEBI:29999"/>
        <dbReference type="ChEBI" id="CHEBI:30616"/>
        <dbReference type="ChEBI" id="CHEBI:83421"/>
        <dbReference type="ChEBI" id="CHEBI:456216"/>
        <dbReference type="EC" id="2.7.12.2"/>
    </reaction>
</comment>
<evidence type="ECO:0000256" key="4">
    <source>
        <dbReference type="ARBA" id="ARBA00022777"/>
    </source>
</evidence>
<dbReference type="InterPro" id="IPR001245">
    <property type="entry name" value="Ser-Thr/Tyr_kinase_cat_dom"/>
</dbReference>
<keyword evidence="5 11" id="KW-0067">ATP-binding</keyword>
<accession>A0A8J5X6P7</accession>
<evidence type="ECO:0000256" key="12">
    <source>
        <dbReference type="RuleBase" id="RU000304"/>
    </source>
</evidence>
<evidence type="ECO:0000259" key="14">
    <source>
        <dbReference type="PROSITE" id="PS50011"/>
    </source>
</evidence>
<dbReference type="EC" id="2.7.12.2" evidence="7"/>
<dbReference type="GO" id="GO:0004674">
    <property type="term" value="F:protein serine/threonine kinase activity"/>
    <property type="evidence" value="ECO:0007669"/>
    <property type="project" value="UniProtKB-KW"/>
</dbReference>
<dbReference type="Gene3D" id="3.30.200.20">
    <property type="entry name" value="Phosphorylase Kinase, domain 1"/>
    <property type="match status" value="1"/>
</dbReference>
<dbReference type="GO" id="GO:0004708">
    <property type="term" value="F:MAP kinase kinase activity"/>
    <property type="evidence" value="ECO:0007669"/>
    <property type="project" value="UniProtKB-EC"/>
</dbReference>
<evidence type="ECO:0000256" key="11">
    <source>
        <dbReference type="PROSITE-ProRule" id="PRU10141"/>
    </source>
</evidence>
<dbReference type="InterPro" id="IPR000719">
    <property type="entry name" value="Prot_kinase_dom"/>
</dbReference>